<evidence type="ECO:0000313" key="3">
    <source>
        <dbReference type="Proteomes" id="UP001501423"/>
    </source>
</evidence>
<feature type="region of interest" description="Disordered" evidence="1">
    <location>
        <begin position="14"/>
        <end position="102"/>
    </location>
</feature>
<feature type="compositionally biased region" description="Low complexity" evidence="1">
    <location>
        <begin position="19"/>
        <end position="35"/>
    </location>
</feature>
<accession>A0ABN3WM72</accession>
<keyword evidence="3" id="KW-1185">Reference proteome</keyword>
<evidence type="ECO:0000313" key="2">
    <source>
        <dbReference type="EMBL" id="GAA2921121.1"/>
    </source>
</evidence>
<reference evidence="2 3" key="1">
    <citation type="journal article" date="2019" name="Int. J. Syst. Evol. Microbiol.">
        <title>The Global Catalogue of Microorganisms (GCM) 10K type strain sequencing project: providing services to taxonomists for standard genome sequencing and annotation.</title>
        <authorList>
            <consortium name="The Broad Institute Genomics Platform"/>
            <consortium name="The Broad Institute Genome Sequencing Center for Infectious Disease"/>
            <person name="Wu L."/>
            <person name="Ma J."/>
        </authorList>
    </citation>
    <scope>NUCLEOTIDE SEQUENCE [LARGE SCALE GENOMIC DNA]</scope>
    <source>
        <strain evidence="2 3">JCM 9650</strain>
    </source>
</reference>
<proteinExistence type="predicted"/>
<gene>
    <name evidence="2" type="ORF">GCM10010478_21810</name>
</gene>
<name>A0ABN3WM72_9ACTN</name>
<organism evidence="2 3">
    <name type="scientific">Streptomyces erythrogriseus</name>
    <dbReference type="NCBI Taxonomy" id="284027"/>
    <lineage>
        <taxon>Bacteria</taxon>
        <taxon>Bacillati</taxon>
        <taxon>Actinomycetota</taxon>
        <taxon>Actinomycetes</taxon>
        <taxon>Kitasatosporales</taxon>
        <taxon>Streptomycetaceae</taxon>
        <taxon>Streptomyces</taxon>
        <taxon>Streptomyces griseoincarnatus group</taxon>
    </lineage>
</organism>
<dbReference type="Proteomes" id="UP001501423">
    <property type="component" value="Unassembled WGS sequence"/>
</dbReference>
<comment type="caution">
    <text evidence="2">The sequence shown here is derived from an EMBL/GenBank/DDBJ whole genome shotgun (WGS) entry which is preliminary data.</text>
</comment>
<sequence>MCGPAPAVCGPEAAGWAEGADVGPPGAEVPGAAACGPGGGGAVGRGGTWPVVGAGQGDWDGTAPFSAIVGSSDGRAGTADKSYPHAPQKRSPDSRGSSQLGHFDSAACWGICDINYTHVRGR</sequence>
<dbReference type="EMBL" id="BAAAVA010000018">
    <property type="protein sequence ID" value="GAA2921121.1"/>
    <property type="molecule type" value="Genomic_DNA"/>
</dbReference>
<protein>
    <submittedName>
        <fullName evidence="2">Uncharacterized protein</fullName>
    </submittedName>
</protein>
<feature type="compositionally biased region" description="Gly residues" evidence="1">
    <location>
        <begin position="36"/>
        <end position="47"/>
    </location>
</feature>
<evidence type="ECO:0000256" key="1">
    <source>
        <dbReference type="SAM" id="MobiDB-lite"/>
    </source>
</evidence>